<evidence type="ECO:0000259" key="1">
    <source>
        <dbReference type="PROSITE" id="PS51352"/>
    </source>
</evidence>
<dbReference type="RefSeq" id="WP_377110719.1">
    <property type="nucleotide sequence ID" value="NZ_JBHTHZ010000001.1"/>
</dbReference>
<sequence length="136" mass="15714">MIITVQKVHAQRQDVTVNSPGINFKTEKWQNILAMAKRQHKQIFVDAYALWCAPCKQLKAQTFKDQKVADYFNRQFINVSIDIEKGDGLVLADEFDISAYPTLLWLDENGRLIKRSEGFMNAEQLLAMAKHEEKLN</sequence>
<reference evidence="3" key="1">
    <citation type="journal article" date="2019" name="Int. J. Syst. Evol. Microbiol.">
        <title>The Global Catalogue of Microorganisms (GCM) 10K type strain sequencing project: providing services to taxonomists for standard genome sequencing and annotation.</title>
        <authorList>
            <consortium name="The Broad Institute Genomics Platform"/>
            <consortium name="The Broad Institute Genome Sequencing Center for Infectious Disease"/>
            <person name="Wu L."/>
            <person name="Ma J."/>
        </authorList>
    </citation>
    <scope>NUCLEOTIDE SEQUENCE [LARGE SCALE GENOMIC DNA]</scope>
    <source>
        <strain evidence="3">CCUG 61484</strain>
    </source>
</reference>
<organism evidence="2 3">
    <name type="scientific">Mucilaginibacter litoreus</name>
    <dbReference type="NCBI Taxonomy" id="1048221"/>
    <lineage>
        <taxon>Bacteria</taxon>
        <taxon>Pseudomonadati</taxon>
        <taxon>Bacteroidota</taxon>
        <taxon>Sphingobacteriia</taxon>
        <taxon>Sphingobacteriales</taxon>
        <taxon>Sphingobacteriaceae</taxon>
        <taxon>Mucilaginibacter</taxon>
    </lineage>
</organism>
<dbReference type="InterPro" id="IPR013766">
    <property type="entry name" value="Thioredoxin_domain"/>
</dbReference>
<protein>
    <submittedName>
        <fullName evidence="2">Thioredoxin family protein</fullName>
    </submittedName>
</protein>
<dbReference type="PANTHER" id="PTHR32234:SF0">
    <property type="entry name" value="THIOL:DISULFIDE INTERCHANGE PROTEIN DSBD"/>
    <property type="match status" value="1"/>
</dbReference>
<gene>
    <name evidence="2" type="ORF">ACFQZX_00175</name>
</gene>
<dbReference type="InterPro" id="IPR036249">
    <property type="entry name" value="Thioredoxin-like_sf"/>
</dbReference>
<dbReference type="EMBL" id="JBHTHZ010000001">
    <property type="protein sequence ID" value="MFD0792006.1"/>
    <property type="molecule type" value="Genomic_DNA"/>
</dbReference>
<evidence type="ECO:0000313" key="3">
    <source>
        <dbReference type="Proteomes" id="UP001597010"/>
    </source>
</evidence>
<feature type="domain" description="Thioredoxin" evidence="1">
    <location>
        <begin position="6"/>
        <end position="134"/>
    </location>
</feature>
<dbReference type="Gene3D" id="3.40.30.10">
    <property type="entry name" value="Glutaredoxin"/>
    <property type="match status" value="1"/>
</dbReference>
<dbReference type="Proteomes" id="UP001597010">
    <property type="component" value="Unassembled WGS sequence"/>
</dbReference>
<name>A0ABW3AN77_9SPHI</name>
<dbReference type="InterPro" id="IPR012336">
    <property type="entry name" value="Thioredoxin-like_fold"/>
</dbReference>
<dbReference type="SUPFAM" id="SSF52833">
    <property type="entry name" value="Thioredoxin-like"/>
    <property type="match status" value="1"/>
</dbReference>
<evidence type="ECO:0000313" key="2">
    <source>
        <dbReference type="EMBL" id="MFD0792006.1"/>
    </source>
</evidence>
<dbReference type="PROSITE" id="PS51352">
    <property type="entry name" value="THIOREDOXIN_2"/>
    <property type="match status" value="1"/>
</dbReference>
<dbReference type="Pfam" id="PF13098">
    <property type="entry name" value="Thioredoxin_2"/>
    <property type="match status" value="1"/>
</dbReference>
<comment type="caution">
    <text evidence="2">The sequence shown here is derived from an EMBL/GenBank/DDBJ whole genome shotgun (WGS) entry which is preliminary data.</text>
</comment>
<dbReference type="PANTHER" id="PTHR32234">
    <property type="entry name" value="THIOL:DISULFIDE INTERCHANGE PROTEIN DSBD"/>
    <property type="match status" value="1"/>
</dbReference>
<proteinExistence type="predicted"/>
<accession>A0ABW3AN77</accession>
<keyword evidence="3" id="KW-1185">Reference proteome</keyword>